<dbReference type="InterPro" id="IPR050951">
    <property type="entry name" value="Retrovirus_Pol_polyprotein"/>
</dbReference>
<feature type="compositionally biased region" description="Basic and acidic residues" evidence="3">
    <location>
        <begin position="1162"/>
        <end position="1182"/>
    </location>
</feature>
<keyword evidence="6" id="KW-1185">Reference proteome</keyword>
<dbReference type="AlphaFoldDB" id="A0A388L4H6"/>
<dbReference type="GO" id="GO:0003824">
    <property type="term" value="F:catalytic activity"/>
    <property type="evidence" value="ECO:0007669"/>
    <property type="project" value="UniProtKB-KW"/>
</dbReference>
<evidence type="ECO:0000313" key="5">
    <source>
        <dbReference type="EMBL" id="GBG77215.1"/>
    </source>
</evidence>
<gene>
    <name evidence="5" type="ORF">CBR_g23542</name>
</gene>
<proteinExistence type="predicted"/>
<dbReference type="Gramene" id="GBG77215">
    <property type="protein sequence ID" value="GBG77215"/>
    <property type="gene ID" value="CBR_g23542"/>
</dbReference>
<feature type="compositionally biased region" description="Basic residues" evidence="3">
    <location>
        <begin position="1047"/>
        <end position="1065"/>
    </location>
</feature>
<dbReference type="CDD" id="cd09274">
    <property type="entry name" value="RNase_HI_RT_Ty3"/>
    <property type="match status" value="1"/>
</dbReference>
<dbReference type="InterPro" id="IPR043128">
    <property type="entry name" value="Rev_trsase/Diguanyl_cyclase"/>
</dbReference>
<comment type="caution">
    <text evidence="5">The sequence shown here is derived from an EMBL/GenBank/DDBJ whole genome shotgun (WGS) entry which is preliminary data.</text>
</comment>
<dbReference type="SUPFAM" id="SSF56672">
    <property type="entry name" value="DNA/RNA polymerases"/>
    <property type="match status" value="1"/>
</dbReference>
<feature type="coiled-coil region" evidence="2">
    <location>
        <begin position="806"/>
        <end position="854"/>
    </location>
</feature>
<feature type="region of interest" description="Disordered" evidence="3">
    <location>
        <begin position="1116"/>
        <end position="1141"/>
    </location>
</feature>
<reference evidence="5 6" key="1">
    <citation type="journal article" date="2018" name="Cell">
        <title>The Chara Genome: Secondary Complexity and Implications for Plant Terrestrialization.</title>
        <authorList>
            <person name="Nishiyama T."/>
            <person name="Sakayama H."/>
            <person name="Vries J.D."/>
            <person name="Buschmann H."/>
            <person name="Saint-Marcoux D."/>
            <person name="Ullrich K.K."/>
            <person name="Haas F.B."/>
            <person name="Vanderstraeten L."/>
            <person name="Becker D."/>
            <person name="Lang D."/>
            <person name="Vosolsobe S."/>
            <person name="Rombauts S."/>
            <person name="Wilhelmsson P.K.I."/>
            <person name="Janitza P."/>
            <person name="Kern R."/>
            <person name="Heyl A."/>
            <person name="Rumpler F."/>
            <person name="Villalobos L.I.A.C."/>
            <person name="Clay J.M."/>
            <person name="Skokan R."/>
            <person name="Toyoda A."/>
            <person name="Suzuki Y."/>
            <person name="Kagoshima H."/>
            <person name="Schijlen E."/>
            <person name="Tajeshwar N."/>
            <person name="Catarino B."/>
            <person name="Hetherington A.J."/>
            <person name="Saltykova A."/>
            <person name="Bonnot C."/>
            <person name="Breuninger H."/>
            <person name="Symeonidi A."/>
            <person name="Radhakrishnan G.V."/>
            <person name="Van Nieuwerburgh F."/>
            <person name="Deforce D."/>
            <person name="Chang C."/>
            <person name="Karol K.G."/>
            <person name="Hedrich R."/>
            <person name="Ulvskov P."/>
            <person name="Glockner G."/>
            <person name="Delwiche C.F."/>
            <person name="Petrasek J."/>
            <person name="Van de Peer Y."/>
            <person name="Friml J."/>
            <person name="Beilby M."/>
            <person name="Dolan L."/>
            <person name="Kohara Y."/>
            <person name="Sugano S."/>
            <person name="Fujiyama A."/>
            <person name="Delaux P.-M."/>
            <person name="Quint M."/>
            <person name="TheiBen G."/>
            <person name="Hagemann M."/>
            <person name="Harholt J."/>
            <person name="Dunand C."/>
            <person name="Zachgo S."/>
            <person name="Langdale J."/>
            <person name="Maumus F."/>
            <person name="Straeten D.V.D."/>
            <person name="Gould S.B."/>
            <person name="Rensing S.A."/>
        </authorList>
    </citation>
    <scope>NUCLEOTIDE SEQUENCE [LARGE SCALE GENOMIC DNA]</scope>
    <source>
        <strain evidence="5 6">S276</strain>
    </source>
</reference>
<keyword evidence="1" id="KW-0511">Multifunctional enzyme</keyword>
<evidence type="ECO:0000256" key="1">
    <source>
        <dbReference type="ARBA" id="ARBA00023268"/>
    </source>
</evidence>
<sequence>MTPILSPSVEDLKLKEKVENQEREIELLREWRLRELNGRREAEQDVDRLKEKMVRLEVGRRTPTASNLKARLDKVAVATADQGKRLVSPATQAVEANDREAFMLETRHTLGGEVGWFPSLFDSDSRARIRRGAEVDQNESTSVAASHRLPTAAVRDWPTPRTLTELRLFLSLANYYRKFVRNFSTIAAPLRRLLKKEAIWQWDKDCMSALKKLKRALIEYPVLKVPDPSLPFVVTTDASQYGMGVVLQQDNENGYRPIESMPSRMPSEKVATSTYERELYALRQALEHSKHYLLGRNFKVYSDHETLPWLKTQAVEIDRYDFELKPVKGKYNVVADALNVLSIVLLLRTTHPLFVSSSDILPSPLEFVEDEIGPLKEGMGFLVCVLAVSSFGVPPTSLVLAIGSQCVIGTLWREKASYGLLRKTKTSSWGRPVKGGYPLTGRLGECYPLRVLWWMGGGGGGGDVVVTIWMARVRLSMVVTRAEMAEMDVLMLSMDDWRDVIMWKRPVRTMATSGAGVCSPARLWAVLSTKSEWMPDISMLDDWAMVGEEAVVGVIWVWVEVIVDEVMRGFDWEGMVDDCVTAGVVVLVTKVGVVVDEGGGVDAVLAERAVDVGIWVIGVDVEAEDGGSEVAPKEVMKYEAKLFRMAYIMDRKSESSEMFLGHLSFYREFYLEVKAAKGREELHEKELLSKMEMQKEKLAEKERELSQLKKDGEKKARETWVELEVTRKARDALQGRVKELKNELATVSENMRVAEETARKNREDLKRFAMQAVRETDHREKEATEREVSLRRLMQVEIAEQEKHWKAKFNEKVRALQSRLGKFQKENKFLHDQIKALQRRLGTSQREVKLLNEQVSSEEGGAGNGPDGDCADSLDILEGEDSNGAQALQNVPSVQLHNAADRKWKRVSALKATMDELLQRAEHGLTPTQILNNFARALPDPLHTQLYPRTKEEGMTYEKFSKIALDHAGFLAEANYCHYWKDLQAGKKWQNRTISGSIPGKDNILLTFEEGGVETLSYDQIDYGLEGDAHSGPVVQEGDYTAVVARRGGRQGRGRTRGRGGRGRGGKGPGTRGVVAKVAAMWEEGAMVPRKVAKVSTPLGEEALGIITGISHNRPIQVISSSGGDGGDGKGDGPSLKKKERMEKRELIKQAKMLALLEEQEAKQKHMEEELARWKEQEEKLAAVEAEAEEEVEEEGEVEEEEPLERRVEVLELTLEMQKLDSEKAQLQAQ</sequence>
<feature type="region of interest" description="Disordered" evidence="3">
    <location>
        <begin position="1046"/>
        <end position="1072"/>
    </location>
</feature>
<dbReference type="EMBL" id="BFEA01000263">
    <property type="protein sequence ID" value="GBG77215.1"/>
    <property type="molecule type" value="Genomic_DNA"/>
</dbReference>
<dbReference type="InterPro" id="IPR041577">
    <property type="entry name" value="RT_RNaseH_2"/>
</dbReference>
<protein>
    <recommendedName>
        <fullName evidence="4">Reverse transcriptase/retrotransposon-derived protein RNase H-like domain-containing protein</fullName>
    </recommendedName>
</protein>
<feature type="compositionally biased region" description="Acidic residues" evidence="3">
    <location>
        <begin position="1186"/>
        <end position="1203"/>
    </location>
</feature>
<evidence type="ECO:0000256" key="2">
    <source>
        <dbReference type="SAM" id="Coils"/>
    </source>
</evidence>
<dbReference type="InterPro" id="IPR043502">
    <property type="entry name" value="DNA/RNA_pol_sf"/>
</dbReference>
<feature type="coiled-coil region" evidence="2">
    <location>
        <begin position="684"/>
        <end position="757"/>
    </location>
</feature>
<dbReference type="PANTHER" id="PTHR37984">
    <property type="entry name" value="PROTEIN CBG26694"/>
    <property type="match status" value="1"/>
</dbReference>
<feature type="domain" description="Reverse transcriptase/retrotransposon-derived protein RNase H-like" evidence="4">
    <location>
        <begin position="202"/>
        <end position="300"/>
    </location>
</feature>
<organism evidence="5 6">
    <name type="scientific">Chara braunii</name>
    <name type="common">Braun's stonewort</name>
    <dbReference type="NCBI Taxonomy" id="69332"/>
    <lineage>
        <taxon>Eukaryota</taxon>
        <taxon>Viridiplantae</taxon>
        <taxon>Streptophyta</taxon>
        <taxon>Charophyceae</taxon>
        <taxon>Charales</taxon>
        <taxon>Characeae</taxon>
        <taxon>Chara</taxon>
    </lineage>
</organism>
<feature type="non-terminal residue" evidence="5">
    <location>
        <position position="1230"/>
    </location>
</feature>
<dbReference type="Gene3D" id="3.30.70.270">
    <property type="match status" value="1"/>
</dbReference>
<evidence type="ECO:0000256" key="3">
    <source>
        <dbReference type="SAM" id="MobiDB-lite"/>
    </source>
</evidence>
<feature type="compositionally biased region" description="Basic and acidic residues" evidence="3">
    <location>
        <begin position="1127"/>
        <end position="1141"/>
    </location>
</feature>
<dbReference type="FunFam" id="3.30.70.270:FF:000026">
    <property type="entry name" value="Transposon Ty3-G Gag-Pol polyprotein"/>
    <property type="match status" value="1"/>
</dbReference>
<dbReference type="Proteomes" id="UP000265515">
    <property type="component" value="Unassembled WGS sequence"/>
</dbReference>
<feature type="region of interest" description="Disordered" evidence="3">
    <location>
        <begin position="1162"/>
        <end position="1205"/>
    </location>
</feature>
<dbReference type="OrthoDB" id="115435at2759"/>
<keyword evidence="2" id="KW-0175">Coiled coil</keyword>
<dbReference type="Pfam" id="PF17919">
    <property type="entry name" value="RT_RNaseH_2"/>
    <property type="match status" value="1"/>
</dbReference>
<name>A0A388L4H6_CHABU</name>
<evidence type="ECO:0000313" key="6">
    <source>
        <dbReference type="Proteomes" id="UP000265515"/>
    </source>
</evidence>
<dbReference type="PANTHER" id="PTHR37984:SF5">
    <property type="entry name" value="PROTEIN NYNRIN-LIKE"/>
    <property type="match status" value="1"/>
</dbReference>
<accession>A0A388L4H6</accession>
<evidence type="ECO:0000259" key="4">
    <source>
        <dbReference type="Pfam" id="PF17919"/>
    </source>
</evidence>